<evidence type="ECO:0000256" key="2">
    <source>
        <dbReference type="ARBA" id="ARBA00010139"/>
    </source>
</evidence>
<dbReference type="Pfam" id="PF00743">
    <property type="entry name" value="FMO-like"/>
    <property type="match status" value="1"/>
</dbReference>
<evidence type="ECO:0000256" key="7">
    <source>
        <dbReference type="ARBA" id="ARBA00023033"/>
    </source>
</evidence>
<dbReference type="RefSeq" id="WP_062384706.1">
    <property type="nucleotide sequence ID" value="NZ_CP014544.1"/>
</dbReference>
<evidence type="ECO:0008006" key="10">
    <source>
        <dbReference type="Google" id="ProtNLM"/>
    </source>
</evidence>
<gene>
    <name evidence="8" type="ORF">AZF00_18505</name>
</gene>
<comment type="cofactor">
    <cofactor evidence="1">
        <name>FAD</name>
        <dbReference type="ChEBI" id="CHEBI:57692"/>
    </cofactor>
</comment>
<dbReference type="SUPFAM" id="SSF51905">
    <property type="entry name" value="FAD/NAD(P)-binding domain"/>
    <property type="match status" value="1"/>
</dbReference>
<dbReference type="InterPro" id="IPR020946">
    <property type="entry name" value="Flavin_mOase-like"/>
</dbReference>
<keyword evidence="6" id="KW-0560">Oxidoreductase</keyword>
<name>A0A127MAA3_9GAMM</name>
<dbReference type="PANTHER" id="PTHR43872:SF1">
    <property type="entry name" value="MONOOXYGENASE, PUTATIVE (AFU_ORTHOLOGUE AFUA_8G02570)-RELATED"/>
    <property type="match status" value="1"/>
</dbReference>
<keyword evidence="3" id="KW-0285">Flavoprotein</keyword>
<dbReference type="InterPro" id="IPR051820">
    <property type="entry name" value="FAD-binding_MO"/>
</dbReference>
<keyword evidence="4" id="KW-0274">FAD</keyword>
<dbReference type="KEGG" id="zal:AZF00_18505"/>
<evidence type="ECO:0000256" key="1">
    <source>
        <dbReference type="ARBA" id="ARBA00001974"/>
    </source>
</evidence>
<organism evidence="8 9">
    <name type="scientific">Zhongshania aliphaticivorans</name>
    <dbReference type="NCBI Taxonomy" id="1470434"/>
    <lineage>
        <taxon>Bacteria</taxon>
        <taxon>Pseudomonadati</taxon>
        <taxon>Pseudomonadota</taxon>
        <taxon>Gammaproteobacteria</taxon>
        <taxon>Cellvibrionales</taxon>
        <taxon>Spongiibacteraceae</taxon>
        <taxon>Zhongshania</taxon>
    </lineage>
</organism>
<dbReference type="STRING" id="1470434.AZF00_18505"/>
<evidence type="ECO:0000256" key="3">
    <source>
        <dbReference type="ARBA" id="ARBA00022630"/>
    </source>
</evidence>
<keyword evidence="5" id="KW-0521">NADP</keyword>
<proteinExistence type="inferred from homology"/>
<dbReference type="EMBL" id="CP014544">
    <property type="protein sequence ID" value="AMO70172.1"/>
    <property type="molecule type" value="Genomic_DNA"/>
</dbReference>
<protein>
    <recommendedName>
        <fullName evidence="10">FAD-containing monooxygenase EthA</fullName>
    </recommendedName>
</protein>
<dbReference type="AlphaFoldDB" id="A0A127MAA3"/>
<dbReference type="PRINTS" id="PR00411">
    <property type="entry name" value="PNDRDTASEI"/>
</dbReference>
<dbReference type="GO" id="GO:0004499">
    <property type="term" value="F:N,N-dimethylaniline monooxygenase activity"/>
    <property type="evidence" value="ECO:0007669"/>
    <property type="project" value="InterPro"/>
</dbReference>
<evidence type="ECO:0000313" key="8">
    <source>
        <dbReference type="EMBL" id="AMO70172.1"/>
    </source>
</evidence>
<evidence type="ECO:0000256" key="5">
    <source>
        <dbReference type="ARBA" id="ARBA00022857"/>
    </source>
</evidence>
<dbReference type="InterPro" id="IPR036188">
    <property type="entry name" value="FAD/NAD-bd_sf"/>
</dbReference>
<sequence length="486" mass="54667">MTIDQLDAVIIGAGISGVNAAYDLQTKCPQCRYTIIESRESLGGTWDLFKYPGIRSDTDMYSLGYRFKPWTSTKAIGSGSDILNYLRSAARSHDIDKHIRFQRRVISASWCSTRARWDIVIQCVKSGDTERLAARFLFACNGYYSYKEGYTPVFPNQDMFSGDILHPQFWPADYSLAGKKVVVIGSGATAITLAPAMARQSAKVTVLQRSPTYIVSQPEQSFLPKILTLLLPDNGVHALMRMVGILKQTSFYLVAKRFPKLVKSVLLHDIRRRLGKDYPVEKHFTPSYEPWDQRVCVVPNGDLFSAIKAGEVTMVTDHIAGFESGGIRLKSGKIIVADVIVTATGLKMEMLSGMDLAVDGKKVEIGKHFLYRGGMLDSVPNAIFYIGYPNASWTLKTDLLGRFACRLINYMRKERFDYCTPVLPNNSMNQNPLMSLSSGYIVRAIDSIPKAGPKSPWRTSQNYFRDYIELRLKSINNNDLKFFRKN</sequence>
<evidence type="ECO:0000256" key="4">
    <source>
        <dbReference type="ARBA" id="ARBA00022827"/>
    </source>
</evidence>
<comment type="similarity">
    <text evidence="2">Belongs to the FAD-binding monooxygenase family.</text>
</comment>
<dbReference type="GO" id="GO:0050661">
    <property type="term" value="F:NADP binding"/>
    <property type="evidence" value="ECO:0007669"/>
    <property type="project" value="InterPro"/>
</dbReference>
<evidence type="ECO:0000256" key="6">
    <source>
        <dbReference type="ARBA" id="ARBA00023002"/>
    </source>
</evidence>
<evidence type="ECO:0000313" key="9">
    <source>
        <dbReference type="Proteomes" id="UP000074119"/>
    </source>
</evidence>
<dbReference type="PANTHER" id="PTHR43872">
    <property type="entry name" value="MONOOXYGENASE, PUTATIVE (AFU_ORTHOLOGUE AFUA_8G02570)-RELATED"/>
    <property type="match status" value="1"/>
</dbReference>
<keyword evidence="7" id="KW-0503">Monooxygenase</keyword>
<reference evidence="8 9" key="1">
    <citation type="submission" date="2015-12" db="EMBL/GenBank/DDBJ databases">
        <authorList>
            <person name="Shamseldin A."/>
            <person name="Moawad H."/>
            <person name="Abd El-Rahim W.M."/>
            <person name="Sadowsky M.J."/>
        </authorList>
    </citation>
    <scope>NUCLEOTIDE SEQUENCE [LARGE SCALE GENOMIC DNA]</scope>
    <source>
        <strain evidence="8 9">SM2</strain>
    </source>
</reference>
<accession>A0A127MAA3</accession>
<dbReference type="Proteomes" id="UP000074119">
    <property type="component" value="Chromosome"/>
</dbReference>
<dbReference type="GO" id="GO:0050660">
    <property type="term" value="F:flavin adenine dinucleotide binding"/>
    <property type="evidence" value="ECO:0007669"/>
    <property type="project" value="InterPro"/>
</dbReference>
<dbReference type="Gene3D" id="3.50.50.60">
    <property type="entry name" value="FAD/NAD(P)-binding domain"/>
    <property type="match status" value="2"/>
</dbReference>
<dbReference type="FunFam" id="3.50.50.60:FF:000228">
    <property type="entry name" value="FAD-containing monooxygenase EthA"/>
    <property type="match status" value="1"/>
</dbReference>
<dbReference type="Pfam" id="PF13450">
    <property type="entry name" value="NAD_binding_8"/>
    <property type="match status" value="1"/>
</dbReference>